<sequence length="237" mass="25706">MHPQDGRYDNGHPDAGRFDPRRPASPDQPDARRGDQRPPTGPQHRQAPPPPPTGAVRPGPARGAPQRPPFRSDQPRTEQRPPFDRDPSQTRAQPPGVLSGPGATANAAYSMMSDQRPAEPARGPHPSEAQTEVHDPYRPAEFIERQPDSGADQESEAMNAAPRNSTNKLSVVALILSFLGITSVFGVICAYVSRRQIRESKEQGSSLATAALWIGWFYIFAAVLCLVVYFAIAGQGS</sequence>
<feature type="compositionally biased region" description="Basic and acidic residues" evidence="1">
    <location>
        <begin position="1"/>
        <end position="36"/>
    </location>
</feature>
<evidence type="ECO:0000256" key="1">
    <source>
        <dbReference type="SAM" id="MobiDB-lite"/>
    </source>
</evidence>
<evidence type="ECO:0000313" key="5">
    <source>
        <dbReference type="Proteomes" id="UP001432128"/>
    </source>
</evidence>
<evidence type="ECO:0000313" key="4">
    <source>
        <dbReference type="EMBL" id="WUM18503.1"/>
    </source>
</evidence>
<organism evidence="4 5">
    <name type="scientific">Williamsia herbipolensis</name>
    <dbReference type="NCBI Taxonomy" id="1603258"/>
    <lineage>
        <taxon>Bacteria</taxon>
        <taxon>Bacillati</taxon>
        <taxon>Actinomycetota</taxon>
        <taxon>Actinomycetes</taxon>
        <taxon>Mycobacteriales</taxon>
        <taxon>Nocardiaceae</taxon>
        <taxon>Williamsia</taxon>
    </lineage>
</organism>
<name>A0AAU4JXG4_9NOCA</name>
<feature type="region of interest" description="Disordered" evidence="1">
    <location>
        <begin position="1"/>
        <end position="138"/>
    </location>
</feature>
<keyword evidence="2" id="KW-0812">Transmembrane</keyword>
<dbReference type="KEGG" id="whr:OG579_12150"/>
<feature type="compositionally biased region" description="Low complexity" evidence="1">
    <location>
        <begin position="54"/>
        <end position="65"/>
    </location>
</feature>
<feature type="transmembrane region" description="Helical" evidence="2">
    <location>
        <begin position="169"/>
        <end position="192"/>
    </location>
</feature>
<keyword evidence="2" id="KW-0472">Membrane</keyword>
<proteinExistence type="predicted"/>
<accession>A0AAU4JXG4</accession>
<protein>
    <submittedName>
        <fullName evidence="4">DUF4190 domain-containing protein</fullName>
    </submittedName>
</protein>
<keyword evidence="2" id="KW-1133">Transmembrane helix</keyword>
<dbReference type="Pfam" id="PF13828">
    <property type="entry name" value="DUF4190"/>
    <property type="match status" value="1"/>
</dbReference>
<feature type="domain" description="DUF4190" evidence="3">
    <location>
        <begin position="169"/>
        <end position="224"/>
    </location>
</feature>
<dbReference type="EMBL" id="CP108021">
    <property type="protein sequence ID" value="WUM18503.1"/>
    <property type="molecule type" value="Genomic_DNA"/>
</dbReference>
<reference evidence="4 5" key="1">
    <citation type="submission" date="2022-10" db="EMBL/GenBank/DDBJ databases">
        <title>The complete genomes of actinobacterial strains from the NBC collection.</title>
        <authorList>
            <person name="Joergensen T.S."/>
            <person name="Alvarez Arevalo M."/>
            <person name="Sterndorff E.B."/>
            <person name="Faurdal D."/>
            <person name="Vuksanovic O."/>
            <person name="Mourched A.-S."/>
            <person name="Charusanti P."/>
            <person name="Shaw S."/>
            <person name="Blin K."/>
            <person name="Weber T."/>
        </authorList>
    </citation>
    <scope>NUCLEOTIDE SEQUENCE [LARGE SCALE GENOMIC DNA]</scope>
    <source>
        <strain evidence="4 5">NBC_00319</strain>
    </source>
</reference>
<dbReference type="InterPro" id="IPR025241">
    <property type="entry name" value="DUF4190"/>
</dbReference>
<keyword evidence="5" id="KW-1185">Reference proteome</keyword>
<dbReference type="RefSeq" id="WP_328856136.1">
    <property type="nucleotide sequence ID" value="NZ_CP108021.1"/>
</dbReference>
<evidence type="ECO:0000256" key="2">
    <source>
        <dbReference type="SAM" id="Phobius"/>
    </source>
</evidence>
<feature type="transmembrane region" description="Helical" evidence="2">
    <location>
        <begin position="213"/>
        <end position="232"/>
    </location>
</feature>
<feature type="compositionally biased region" description="Basic and acidic residues" evidence="1">
    <location>
        <begin position="73"/>
        <end position="88"/>
    </location>
</feature>
<evidence type="ECO:0000259" key="3">
    <source>
        <dbReference type="Pfam" id="PF13828"/>
    </source>
</evidence>
<gene>
    <name evidence="4" type="ORF">OG579_12150</name>
</gene>
<dbReference type="Proteomes" id="UP001432128">
    <property type="component" value="Chromosome"/>
</dbReference>
<dbReference type="AlphaFoldDB" id="A0AAU4JXG4"/>